<dbReference type="Ensembl" id="ENSECRT00000000589.1">
    <property type="protein sequence ID" value="ENSECRP00000000576.1"/>
    <property type="gene ID" value="ENSECRG00000000343.1"/>
</dbReference>
<sequence length="141" mass="16276">MLIFMNSPGADLLSQMTAEDDSSQGTLSDSTLKPSDRKIKRRERNRAAAQKSRKKQTERADVLHQELETLEKSNLAYLKEIENLKREMKHYNDVLREHESKCLLQNPDVQDLNMLHFGKNEVTNEMDILSLCLSDLIYPVS</sequence>
<keyword evidence="4" id="KW-1185">Reference proteome</keyword>
<dbReference type="Gene3D" id="1.20.5.170">
    <property type="match status" value="1"/>
</dbReference>
<name>A0A8C4REK5_ERPCA</name>
<dbReference type="Proteomes" id="UP000694620">
    <property type="component" value="Chromosome 1"/>
</dbReference>
<evidence type="ECO:0000313" key="4">
    <source>
        <dbReference type="Proteomes" id="UP000694620"/>
    </source>
</evidence>
<dbReference type="GeneID" id="114650464"/>
<reference evidence="3" key="3">
    <citation type="submission" date="2025-09" db="UniProtKB">
        <authorList>
            <consortium name="Ensembl"/>
        </authorList>
    </citation>
    <scope>IDENTIFICATION</scope>
</reference>
<dbReference type="PANTHER" id="PTHR23351">
    <property type="entry name" value="FOS TRANSCRIPTION FACTOR-RELATED"/>
    <property type="match status" value="1"/>
</dbReference>
<reference evidence="3" key="1">
    <citation type="submission" date="2021-06" db="EMBL/GenBank/DDBJ databases">
        <authorList>
            <consortium name="Wellcome Sanger Institute Data Sharing"/>
        </authorList>
    </citation>
    <scope>NUCLEOTIDE SEQUENCE [LARGE SCALE GENOMIC DNA]</scope>
</reference>
<dbReference type="SMART" id="SM00338">
    <property type="entry name" value="BRLZ"/>
    <property type="match status" value="1"/>
</dbReference>
<proteinExistence type="predicted"/>
<feature type="compositionally biased region" description="Polar residues" evidence="1">
    <location>
        <begin position="23"/>
        <end position="33"/>
    </location>
</feature>
<dbReference type="InterPro" id="IPR046347">
    <property type="entry name" value="bZIP_sf"/>
</dbReference>
<dbReference type="GeneTree" id="ENSGT01030000234924"/>
<dbReference type="SUPFAM" id="SSF57959">
    <property type="entry name" value="Leucine zipper domain"/>
    <property type="match status" value="1"/>
</dbReference>
<dbReference type="PROSITE" id="PS00036">
    <property type="entry name" value="BZIP_BASIC"/>
    <property type="match status" value="1"/>
</dbReference>
<dbReference type="GO" id="GO:0005634">
    <property type="term" value="C:nucleus"/>
    <property type="evidence" value="ECO:0007669"/>
    <property type="project" value="TreeGrafter"/>
</dbReference>
<organism evidence="3 4">
    <name type="scientific">Erpetoichthys calabaricus</name>
    <name type="common">Rope fish</name>
    <name type="synonym">Calamoichthys calabaricus</name>
    <dbReference type="NCBI Taxonomy" id="27687"/>
    <lineage>
        <taxon>Eukaryota</taxon>
        <taxon>Metazoa</taxon>
        <taxon>Chordata</taxon>
        <taxon>Craniata</taxon>
        <taxon>Vertebrata</taxon>
        <taxon>Euteleostomi</taxon>
        <taxon>Actinopterygii</taxon>
        <taxon>Polypteriformes</taxon>
        <taxon>Polypteridae</taxon>
        <taxon>Erpetoichthys</taxon>
    </lineage>
</organism>
<dbReference type="PRINTS" id="PR00042">
    <property type="entry name" value="LEUZIPPRFOS"/>
</dbReference>
<dbReference type="GO" id="GO:0000981">
    <property type="term" value="F:DNA-binding transcription factor activity, RNA polymerase II-specific"/>
    <property type="evidence" value="ECO:0007669"/>
    <property type="project" value="TreeGrafter"/>
</dbReference>
<dbReference type="InterPro" id="IPR000837">
    <property type="entry name" value="AP-1"/>
</dbReference>
<evidence type="ECO:0000259" key="2">
    <source>
        <dbReference type="PROSITE" id="PS50217"/>
    </source>
</evidence>
<dbReference type="Pfam" id="PF00170">
    <property type="entry name" value="bZIP_1"/>
    <property type="match status" value="1"/>
</dbReference>
<gene>
    <name evidence="3" type="primary">LOC114650464</name>
</gene>
<dbReference type="GO" id="GO:0000978">
    <property type="term" value="F:RNA polymerase II cis-regulatory region sequence-specific DNA binding"/>
    <property type="evidence" value="ECO:0007669"/>
    <property type="project" value="TreeGrafter"/>
</dbReference>
<dbReference type="RefSeq" id="XP_028655952.1">
    <property type="nucleotide sequence ID" value="XM_028800119.2"/>
</dbReference>
<protein>
    <recommendedName>
        <fullName evidence="2">BZIP domain-containing protein</fullName>
    </recommendedName>
</protein>
<dbReference type="OrthoDB" id="295274at2759"/>
<reference evidence="3" key="2">
    <citation type="submission" date="2025-08" db="UniProtKB">
        <authorList>
            <consortium name="Ensembl"/>
        </authorList>
    </citation>
    <scope>IDENTIFICATION</scope>
</reference>
<dbReference type="PROSITE" id="PS50217">
    <property type="entry name" value="BZIP"/>
    <property type="match status" value="1"/>
</dbReference>
<evidence type="ECO:0000313" key="3">
    <source>
        <dbReference type="Ensembl" id="ENSECRP00000000576.1"/>
    </source>
</evidence>
<evidence type="ECO:0000256" key="1">
    <source>
        <dbReference type="SAM" id="MobiDB-lite"/>
    </source>
</evidence>
<dbReference type="InterPro" id="IPR004827">
    <property type="entry name" value="bZIP"/>
</dbReference>
<dbReference type="AlphaFoldDB" id="A0A8C4REK5"/>
<accession>A0A8C4REK5</accession>
<feature type="domain" description="BZIP" evidence="2">
    <location>
        <begin position="35"/>
        <end position="98"/>
    </location>
</feature>
<feature type="region of interest" description="Disordered" evidence="1">
    <location>
        <begin position="16"/>
        <end position="60"/>
    </location>
</feature>
<dbReference type="PANTHER" id="PTHR23351:SF51">
    <property type="entry name" value="BASIC LEUCINE ZIPPER TRANSCRIPTIONAL FACTOR ATF-LIKE"/>
    <property type="match status" value="1"/>
</dbReference>